<dbReference type="Pfam" id="PF17906">
    <property type="entry name" value="HTH_48"/>
    <property type="match status" value="1"/>
</dbReference>
<dbReference type="AlphaFoldDB" id="A0A0L8HIF3"/>
<evidence type="ECO:0000256" key="3">
    <source>
        <dbReference type="PROSITE-ProRule" id="PRU00124"/>
    </source>
</evidence>
<gene>
    <name evidence="5" type="ORF">OCBIM_22014681mg</name>
</gene>
<dbReference type="EMBL" id="KQ418168">
    <property type="protein sequence ID" value="KOF88550.1"/>
    <property type="molecule type" value="Genomic_DNA"/>
</dbReference>
<dbReference type="SUPFAM" id="SSF57424">
    <property type="entry name" value="LDL receptor-like module"/>
    <property type="match status" value="1"/>
</dbReference>
<dbReference type="InterPro" id="IPR002172">
    <property type="entry name" value="LDrepeatLR_classA_rpt"/>
</dbReference>
<keyword evidence="1 3" id="KW-1015">Disulfide bond</keyword>
<accession>A0A0L8HIF3</accession>
<dbReference type="InterPro" id="IPR036055">
    <property type="entry name" value="LDL_receptor-like_sf"/>
</dbReference>
<dbReference type="Gene3D" id="1.10.10.1450">
    <property type="match status" value="1"/>
</dbReference>
<proteinExistence type="predicted"/>
<dbReference type="SMART" id="SM00192">
    <property type="entry name" value="LDLa"/>
    <property type="match status" value="1"/>
</dbReference>
<organism evidence="5">
    <name type="scientific">Octopus bimaculoides</name>
    <name type="common">California two-spotted octopus</name>
    <dbReference type="NCBI Taxonomy" id="37653"/>
    <lineage>
        <taxon>Eukaryota</taxon>
        <taxon>Metazoa</taxon>
        <taxon>Spiralia</taxon>
        <taxon>Lophotrochozoa</taxon>
        <taxon>Mollusca</taxon>
        <taxon>Cephalopoda</taxon>
        <taxon>Coleoidea</taxon>
        <taxon>Octopodiformes</taxon>
        <taxon>Octopoda</taxon>
        <taxon>Incirrata</taxon>
        <taxon>Octopodidae</taxon>
        <taxon>Octopus</taxon>
    </lineage>
</organism>
<reference evidence="5" key="1">
    <citation type="submission" date="2015-07" db="EMBL/GenBank/DDBJ databases">
        <title>MeaNS - Measles Nucleotide Surveillance Program.</title>
        <authorList>
            <person name="Tran T."/>
            <person name="Druce J."/>
        </authorList>
    </citation>
    <scope>NUCLEOTIDE SEQUENCE</scope>
    <source>
        <strain evidence="5">UCB-OBI-ISO-001</strain>
        <tissue evidence="5">Gonad</tissue>
    </source>
</reference>
<dbReference type="InterPro" id="IPR041426">
    <property type="entry name" value="Mos1_HTH"/>
</dbReference>
<evidence type="ECO:0000313" key="5">
    <source>
        <dbReference type="EMBL" id="KOF88550.1"/>
    </source>
</evidence>
<dbReference type="PANTHER" id="PTHR24652">
    <property type="entry name" value="LOW-DENSITY LIPOPROTEIN RECEPTOR CLASS A DOMAIN-CONTAINING PROTEIN 2"/>
    <property type="match status" value="1"/>
</dbReference>
<evidence type="ECO:0000256" key="2">
    <source>
        <dbReference type="PROSITE-ProRule" id="PRU00059"/>
    </source>
</evidence>
<feature type="domain" description="CUB" evidence="4">
    <location>
        <begin position="388"/>
        <end position="511"/>
    </location>
</feature>
<feature type="disulfide bond" evidence="2">
    <location>
        <begin position="388"/>
        <end position="415"/>
    </location>
</feature>
<dbReference type="Gene3D" id="4.10.400.10">
    <property type="entry name" value="Low-density Lipoprotein Receptor"/>
    <property type="match status" value="1"/>
</dbReference>
<dbReference type="CDD" id="cd00112">
    <property type="entry name" value="LDLa"/>
    <property type="match status" value="1"/>
</dbReference>
<dbReference type="PROSITE" id="PS01180">
    <property type="entry name" value="CUB"/>
    <property type="match status" value="1"/>
</dbReference>
<name>A0A0L8HIF3_OCTBM</name>
<comment type="caution">
    <text evidence="3">Lacks conserved residue(s) required for the propagation of feature annotation.</text>
</comment>
<evidence type="ECO:0000256" key="1">
    <source>
        <dbReference type="ARBA" id="ARBA00023157"/>
    </source>
</evidence>
<dbReference type="OrthoDB" id="19606at2759"/>
<protein>
    <recommendedName>
        <fullName evidence="4">CUB domain-containing protein</fullName>
    </recommendedName>
</protein>
<dbReference type="InterPro" id="IPR000859">
    <property type="entry name" value="CUB_dom"/>
</dbReference>
<feature type="disulfide bond" evidence="3">
    <location>
        <begin position="525"/>
        <end position="543"/>
    </location>
</feature>
<sequence length="596" mass="67259">MRKSTVMSTQGKYFDHRLTRLVLTAAPFEKGTNADRGSLCPFPPSGRLALPVIVEDTCPRCNAVGLNSKQCDWVVSSTRKLEFFFPFLLVLVESIASYRHNGQLGLIECRQNLKGPLWRAMVGDSGAVVSTGYPNSYSSHPDTMCEVLLRTCNSCRFLIELKKLHFPSCNGTSLGNFTTKTNVENQCISGCDHLYISEVDHPYSLYSHRNYFDVNETSTYVSISSHIRIVHCMSQTNLAAGKMFKINYKVVVKKEEFSGHPQKGTLSDGFFHSPNFPRGYAINGEIFIYSIRNLDPNGFIKLVFDDWDIAQDTTVQIIKMECQVKKNEHFRHLLLFAFNQGSKAAKAAHNICAVYGEGAIADRIARDWYAEFKNGNFDLKDTTRSGDCSATFPASVGGAISFYGLSPIDSASYDCVWVIRKIPNKEYNYEIHLHLKELTMKDGWRLEPSNSLEIHNGISSIDPVIARYTSAEYTPSLTWNTSLQSEGFYIRLRGNFNHFDRVEFSYASAVMMTKDGCRENFKLPCFNLLCIAESLQCDGVDHCGDNSDESPARECNFESKELHILDTTPLSTGQKFFEDKTVLYFLLCFCISKEFV</sequence>
<dbReference type="PROSITE" id="PS01209">
    <property type="entry name" value="LDLRA_1"/>
    <property type="match status" value="1"/>
</dbReference>
<dbReference type="InterPro" id="IPR023415">
    <property type="entry name" value="LDLR_class-A_CS"/>
</dbReference>
<evidence type="ECO:0000259" key="4">
    <source>
        <dbReference type="PROSITE" id="PS01180"/>
    </source>
</evidence>
<dbReference type="InterPro" id="IPR042333">
    <property type="entry name" value="LRAD2/Mig-13-like"/>
</dbReference>
<dbReference type="PROSITE" id="PS50068">
    <property type="entry name" value="LDLRA_2"/>
    <property type="match status" value="1"/>
</dbReference>